<protein>
    <recommendedName>
        <fullName evidence="6">Response regulatory domain-containing protein</fullName>
    </recommendedName>
</protein>
<dbReference type="Gene3D" id="3.40.50.2300">
    <property type="match status" value="1"/>
</dbReference>
<evidence type="ECO:0000256" key="2">
    <source>
        <dbReference type="ARBA" id="ARBA00023012"/>
    </source>
</evidence>
<accession>X1AP60</accession>
<keyword evidence="2" id="KW-0902">Two-component regulatory system</keyword>
<sequence>MKKILIVEDEENQRLLYKTELEEEGYLVYVAENGVEGLKKFELERPDLVTIDIKMPDMDGMELLQRMREIDKDIPIIMLTAYGEYSQNFTSWAADKYVVKSSDLTKVKQEIKSLLEKE</sequence>
<evidence type="ECO:0000256" key="5">
    <source>
        <dbReference type="ARBA" id="ARBA00023163"/>
    </source>
</evidence>
<keyword evidence="4" id="KW-0238">DNA-binding</keyword>
<dbReference type="PROSITE" id="PS50110">
    <property type="entry name" value="RESPONSE_REGULATORY"/>
    <property type="match status" value="1"/>
</dbReference>
<dbReference type="GO" id="GO:0032993">
    <property type="term" value="C:protein-DNA complex"/>
    <property type="evidence" value="ECO:0007669"/>
    <property type="project" value="TreeGrafter"/>
</dbReference>
<comment type="caution">
    <text evidence="7">The sequence shown here is derived from an EMBL/GenBank/DDBJ whole genome shotgun (WGS) entry which is preliminary data.</text>
</comment>
<dbReference type="InterPro" id="IPR001789">
    <property type="entry name" value="Sig_transdc_resp-reg_receiver"/>
</dbReference>
<dbReference type="InterPro" id="IPR039420">
    <property type="entry name" value="WalR-like"/>
</dbReference>
<keyword evidence="1" id="KW-0597">Phosphoprotein</keyword>
<dbReference type="GO" id="GO:0000156">
    <property type="term" value="F:phosphorelay response regulator activity"/>
    <property type="evidence" value="ECO:0007669"/>
    <property type="project" value="TreeGrafter"/>
</dbReference>
<dbReference type="FunFam" id="3.40.50.2300:FF:000001">
    <property type="entry name" value="DNA-binding response regulator PhoB"/>
    <property type="match status" value="1"/>
</dbReference>
<dbReference type="EMBL" id="BART01001071">
    <property type="protein sequence ID" value="GAG61666.1"/>
    <property type="molecule type" value="Genomic_DNA"/>
</dbReference>
<dbReference type="GO" id="GO:0000976">
    <property type="term" value="F:transcription cis-regulatory region binding"/>
    <property type="evidence" value="ECO:0007669"/>
    <property type="project" value="TreeGrafter"/>
</dbReference>
<dbReference type="AlphaFoldDB" id="X1AP60"/>
<organism evidence="7">
    <name type="scientific">marine sediment metagenome</name>
    <dbReference type="NCBI Taxonomy" id="412755"/>
    <lineage>
        <taxon>unclassified sequences</taxon>
        <taxon>metagenomes</taxon>
        <taxon>ecological metagenomes</taxon>
    </lineage>
</organism>
<dbReference type="GO" id="GO:0005829">
    <property type="term" value="C:cytosol"/>
    <property type="evidence" value="ECO:0007669"/>
    <property type="project" value="TreeGrafter"/>
</dbReference>
<dbReference type="GO" id="GO:0006355">
    <property type="term" value="P:regulation of DNA-templated transcription"/>
    <property type="evidence" value="ECO:0007669"/>
    <property type="project" value="TreeGrafter"/>
</dbReference>
<name>X1AP60_9ZZZZ</name>
<evidence type="ECO:0000259" key="6">
    <source>
        <dbReference type="PROSITE" id="PS50110"/>
    </source>
</evidence>
<evidence type="ECO:0000256" key="4">
    <source>
        <dbReference type="ARBA" id="ARBA00023125"/>
    </source>
</evidence>
<dbReference type="PANTHER" id="PTHR48111:SF1">
    <property type="entry name" value="TWO-COMPONENT RESPONSE REGULATOR ORR33"/>
    <property type="match status" value="1"/>
</dbReference>
<dbReference type="SUPFAM" id="SSF52172">
    <property type="entry name" value="CheY-like"/>
    <property type="match status" value="1"/>
</dbReference>
<evidence type="ECO:0000313" key="7">
    <source>
        <dbReference type="EMBL" id="GAG61666.1"/>
    </source>
</evidence>
<dbReference type="Pfam" id="PF00072">
    <property type="entry name" value="Response_reg"/>
    <property type="match status" value="1"/>
</dbReference>
<dbReference type="InterPro" id="IPR011006">
    <property type="entry name" value="CheY-like_superfamily"/>
</dbReference>
<evidence type="ECO:0000256" key="3">
    <source>
        <dbReference type="ARBA" id="ARBA00023015"/>
    </source>
</evidence>
<keyword evidence="3" id="KW-0805">Transcription regulation</keyword>
<evidence type="ECO:0000256" key="1">
    <source>
        <dbReference type="ARBA" id="ARBA00022553"/>
    </source>
</evidence>
<feature type="domain" description="Response regulatory" evidence="6">
    <location>
        <begin position="3"/>
        <end position="115"/>
    </location>
</feature>
<proteinExistence type="predicted"/>
<dbReference type="CDD" id="cd17554">
    <property type="entry name" value="REC_TrrA-like"/>
    <property type="match status" value="1"/>
</dbReference>
<reference evidence="7" key="1">
    <citation type="journal article" date="2014" name="Front. Microbiol.">
        <title>High frequency of phylogenetically diverse reductive dehalogenase-homologous genes in deep subseafloor sedimentary metagenomes.</title>
        <authorList>
            <person name="Kawai M."/>
            <person name="Futagami T."/>
            <person name="Toyoda A."/>
            <person name="Takaki Y."/>
            <person name="Nishi S."/>
            <person name="Hori S."/>
            <person name="Arai W."/>
            <person name="Tsubouchi T."/>
            <person name="Morono Y."/>
            <person name="Uchiyama I."/>
            <person name="Ito T."/>
            <person name="Fujiyama A."/>
            <person name="Inagaki F."/>
            <person name="Takami H."/>
        </authorList>
    </citation>
    <scope>NUCLEOTIDE SEQUENCE</scope>
    <source>
        <strain evidence="7">Expedition CK06-06</strain>
    </source>
</reference>
<keyword evidence="5" id="KW-0804">Transcription</keyword>
<dbReference type="PANTHER" id="PTHR48111">
    <property type="entry name" value="REGULATOR OF RPOS"/>
    <property type="match status" value="1"/>
</dbReference>
<dbReference type="SMART" id="SM00448">
    <property type="entry name" value="REC"/>
    <property type="match status" value="1"/>
</dbReference>
<gene>
    <name evidence="7" type="ORF">S01H4_04108</name>
</gene>